<sequence length="90" mass="10024">MVGLKSAQGSSTKKPTSLITSIPLDTLNQSTELIQCIYGTKKTHTKAILFNFKSITTKIQSRKDLSDCLTNNSIESKKGHKNGENFMRIY</sequence>
<dbReference type="Proteomes" id="UP000254040">
    <property type="component" value="Unassembled WGS sequence"/>
</dbReference>
<dbReference type="Proteomes" id="UP000054985">
    <property type="component" value="Unassembled WGS sequence"/>
</dbReference>
<evidence type="ECO:0000313" key="2">
    <source>
        <dbReference type="EMBL" id="STX61829.1"/>
    </source>
</evidence>
<evidence type="ECO:0000313" key="1">
    <source>
        <dbReference type="EMBL" id="KTD33456.1"/>
    </source>
</evidence>
<accession>A0A378JXS1</accession>
<dbReference type="EMBL" id="LNYN01000025">
    <property type="protein sequence ID" value="KTD33456.1"/>
    <property type="molecule type" value="Genomic_DNA"/>
</dbReference>
<dbReference type="AlphaFoldDB" id="A0A378JXS1"/>
<gene>
    <name evidence="1" type="ORF">Lmor_2007</name>
    <name evidence="2" type="ORF">NCTC12239_00747</name>
</gene>
<evidence type="ECO:0000313" key="4">
    <source>
        <dbReference type="Proteomes" id="UP000254040"/>
    </source>
</evidence>
<keyword evidence="3" id="KW-1185">Reference proteome</keyword>
<reference evidence="2 4" key="2">
    <citation type="submission" date="2018-06" db="EMBL/GenBank/DDBJ databases">
        <authorList>
            <consortium name="Pathogen Informatics"/>
            <person name="Doyle S."/>
        </authorList>
    </citation>
    <scope>NUCLEOTIDE SEQUENCE [LARGE SCALE GENOMIC DNA]</scope>
    <source>
        <strain evidence="2 4">NCTC12239</strain>
    </source>
</reference>
<evidence type="ECO:0000313" key="3">
    <source>
        <dbReference type="Proteomes" id="UP000054985"/>
    </source>
</evidence>
<name>A0A378JXS1_9GAMM</name>
<reference evidence="1 3" key="1">
    <citation type="submission" date="2015-11" db="EMBL/GenBank/DDBJ databases">
        <title>Genomic analysis of 38 Legionella species identifies large and diverse effector repertoires.</title>
        <authorList>
            <person name="Burstein D."/>
            <person name="Amaro F."/>
            <person name="Zusman T."/>
            <person name="Lifshitz Z."/>
            <person name="Cohen O."/>
            <person name="Gilbert J.A."/>
            <person name="Pupko T."/>
            <person name="Shuman H.A."/>
            <person name="Segal G."/>
        </authorList>
    </citation>
    <scope>NUCLEOTIDE SEQUENCE [LARGE SCALE GENOMIC DNA]</scope>
    <source>
        <strain evidence="1 3">ATCC 43877</strain>
    </source>
</reference>
<proteinExistence type="predicted"/>
<protein>
    <submittedName>
        <fullName evidence="2">Uncharacterized protein</fullName>
    </submittedName>
</protein>
<organism evidence="2 4">
    <name type="scientific">Legionella moravica</name>
    <dbReference type="NCBI Taxonomy" id="39962"/>
    <lineage>
        <taxon>Bacteria</taxon>
        <taxon>Pseudomonadati</taxon>
        <taxon>Pseudomonadota</taxon>
        <taxon>Gammaproteobacteria</taxon>
        <taxon>Legionellales</taxon>
        <taxon>Legionellaceae</taxon>
        <taxon>Legionella</taxon>
    </lineage>
</organism>
<dbReference type="EMBL" id="UGOG01000001">
    <property type="protein sequence ID" value="STX61829.1"/>
    <property type="molecule type" value="Genomic_DNA"/>
</dbReference>